<dbReference type="RefSeq" id="WP_101900203.1">
    <property type="nucleotide sequence ID" value="NZ_CP025491.2"/>
</dbReference>
<evidence type="ECO:0000313" key="2">
    <source>
        <dbReference type="Proteomes" id="UP000234343"/>
    </source>
</evidence>
<sequence>MSNNLKNPNKEILGKLNKIEKIAHDLINKNETHIKKGCKFFDDHNLRKYTQNKDDLLFVDQLCNSKRAKS</sequence>
<name>A0A2H5FM23_9GAMM</name>
<gene>
    <name evidence="1" type="ORF">CAB17_11400</name>
</gene>
<dbReference type="Proteomes" id="UP000234343">
    <property type="component" value="Chromosome"/>
</dbReference>
<dbReference type="EMBL" id="CP025491">
    <property type="protein sequence ID" value="AUH72592.1"/>
    <property type="molecule type" value="Genomic_DNA"/>
</dbReference>
<dbReference type="KEGG" id="lsh:CAB17_11400"/>
<organism evidence="1 2">
    <name type="scientific">Legionella sainthelensi</name>
    <dbReference type="NCBI Taxonomy" id="28087"/>
    <lineage>
        <taxon>Bacteria</taxon>
        <taxon>Pseudomonadati</taxon>
        <taxon>Pseudomonadota</taxon>
        <taxon>Gammaproteobacteria</taxon>
        <taxon>Legionellales</taxon>
        <taxon>Legionellaceae</taxon>
        <taxon>Legionella</taxon>
    </lineage>
</organism>
<evidence type="ECO:0000313" key="1">
    <source>
        <dbReference type="EMBL" id="AUH72592.1"/>
    </source>
</evidence>
<proteinExistence type="predicted"/>
<dbReference type="AlphaFoldDB" id="A0A2H5FM23"/>
<reference evidence="1 2" key="1">
    <citation type="submission" date="2017-12" db="EMBL/GenBank/DDBJ databases">
        <title>Legionella sainthelensi LA01-117, whole genome sequence of a clinical isolate from New Zealand.</title>
        <authorList>
            <person name="Cree S.L."/>
            <person name="Slow S."/>
            <person name="Kennedy M.A."/>
            <person name="Murdoch D.R."/>
            <person name="Biggs P.J."/>
            <person name="Anderson T."/>
        </authorList>
    </citation>
    <scope>NUCLEOTIDE SEQUENCE [LARGE SCALE GENOMIC DNA]</scope>
    <source>
        <strain evidence="1 2">LA01-117</strain>
    </source>
</reference>
<protein>
    <submittedName>
        <fullName evidence="1">Uncharacterized protein</fullName>
    </submittedName>
</protein>
<accession>A0A2H5FM23</accession>
<keyword evidence="2" id="KW-1185">Reference proteome</keyword>